<name>A0A2H3CZ29_ARMGA</name>
<accession>A0A2H3CZ29</accession>
<evidence type="ECO:0000256" key="1">
    <source>
        <dbReference type="SAM" id="MobiDB-lite"/>
    </source>
</evidence>
<dbReference type="AlphaFoldDB" id="A0A2H3CZ29"/>
<reference evidence="3" key="1">
    <citation type="journal article" date="2017" name="Nat. Ecol. Evol.">
        <title>Genome expansion and lineage-specific genetic innovations in the forest pathogenic fungi Armillaria.</title>
        <authorList>
            <person name="Sipos G."/>
            <person name="Prasanna A.N."/>
            <person name="Walter M.C."/>
            <person name="O'Connor E."/>
            <person name="Balint B."/>
            <person name="Krizsan K."/>
            <person name="Kiss B."/>
            <person name="Hess J."/>
            <person name="Varga T."/>
            <person name="Slot J."/>
            <person name="Riley R."/>
            <person name="Boka B."/>
            <person name="Rigling D."/>
            <person name="Barry K."/>
            <person name="Lee J."/>
            <person name="Mihaltcheva S."/>
            <person name="LaButti K."/>
            <person name="Lipzen A."/>
            <person name="Waldron R."/>
            <person name="Moloney N.M."/>
            <person name="Sperisen C."/>
            <person name="Kredics L."/>
            <person name="Vagvoelgyi C."/>
            <person name="Patrignani A."/>
            <person name="Fitzpatrick D."/>
            <person name="Nagy I."/>
            <person name="Doyle S."/>
            <person name="Anderson J.B."/>
            <person name="Grigoriev I.V."/>
            <person name="Gueldener U."/>
            <person name="Muensterkoetter M."/>
            <person name="Nagy L.G."/>
        </authorList>
    </citation>
    <scope>NUCLEOTIDE SEQUENCE [LARGE SCALE GENOMIC DNA]</scope>
    <source>
        <strain evidence="3">Ar21-2</strain>
    </source>
</reference>
<dbReference type="InParanoid" id="A0A2H3CZ29"/>
<protein>
    <submittedName>
        <fullName evidence="2">Uncharacterized protein</fullName>
    </submittedName>
</protein>
<dbReference type="Proteomes" id="UP000217790">
    <property type="component" value="Unassembled WGS sequence"/>
</dbReference>
<evidence type="ECO:0000313" key="2">
    <source>
        <dbReference type="EMBL" id="PBK88309.1"/>
    </source>
</evidence>
<feature type="compositionally biased region" description="Polar residues" evidence="1">
    <location>
        <begin position="73"/>
        <end position="85"/>
    </location>
</feature>
<sequence>MSDPNPDQDWLARALQNMNQHPLLPSTCDESTTDRNPFRRSNRGMYGLRQTHGTDGRTLSQTRTPTTQPSSTGWIQTSLHSSGSGTYPPRLSAPPPSNYLTYPQNKTLYPPMNALIPVPFPGCIQDHYDQRSAIASSSLR</sequence>
<proteinExistence type="predicted"/>
<organism evidence="2 3">
    <name type="scientific">Armillaria gallica</name>
    <name type="common">Bulbous honey fungus</name>
    <name type="synonym">Armillaria bulbosa</name>
    <dbReference type="NCBI Taxonomy" id="47427"/>
    <lineage>
        <taxon>Eukaryota</taxon>
        <taxon>Fungi</taxon>
        <taxon>Dikarya</taxon>
        <taxon>Basidiomycota</taxon>
        <taxon>Agaricomycotina</taxon>
        <taxon>Agaricomycetes</taxon>
        <taxon>Agaricomycetidae</taxon>
        <taxon>Agaricales</taxon>
        <taxon>Marasmiineae</taxon>
        <taxon>Physalacriaceae</taxon>
        <taxon>Armillaria</taxon>
    </lineage>
</organism>
<gene>
    <name evidence="2" type="ORF">ARMGADRAFT_1084637</name>
</gene>
<feature type="region of interest" description="Disordered" evidence="1">
    <location>
        <begin position="15"/>
        <end position="98"/>
    </location>
</feature>
<keyword evidence="3" id="KW-1185">Reference proteome</keyword>
<evidence type="ECO:0000313" key="3">
    <source>
        <dbReference type="Proteomes" id="UP000217790"/>
    </source>
</evidence>
<feature type="compositionally biased region" description="Low complexity" evidence="1">
    <location>
        <begin position="57"/>
        <end position="72"/>
    </location>
</feature>
<dbReference type="EMBL" id="KZ293673">
    <property type="protein sequence ID" value="PBK88309.1"/>
    <property type="molecule type" value="Genomic_DNA"/>
</dbReference>